<evidence type="ECO:0000313" key="3">
    <source>
        <dbReference type="Proteomes" id="UP000317550"/>
    </source>
</evidence>
<dbReference type="AlphaFoldDB" id="A0A516SL49"/>
<dbReference type="PROSITE" id="PS00889">
    <property type="entry name" value="CNMP_BINDING_2"/>
    <property type="match status" value="1"/>
</dbReference>
<dbReference type="InterPro" id="IPR018488">
    <property type="entry name" value="cNMP-bd_CS"/>
</dbReference>
<dbReference type="PROSITE" id="PS50042">
    <property type="entry name" value="CNMP_BINDING_3"/>
    <property type="match status" value="1"/>
</dbReference>
<gene>
    <name evidence="2" type="ORF">FNU76_22375</name>
</gene>
<dbReference type="Gene3D" id="2.60.120.10">
    <property type="entry name" value="Jelly Rolls"/>
    <property type="match status" value="1"/>
</dbReference>
<proteinExistence type="predicted"/>
<dbReference type="InterPro" id="IPR000595">
    <property type="entry name" value="cNMP-bd_dom"/>
</dbReference>
<dbReference type="CDD" id="cd00038">
    <property type="entry name" value="CAP_ED"/>
    <property type="match status" value="1"/>
</dbReference>
<dbReference type="KEGG" id="cari:FNU76_22375"/>
<dbReference type="OrthoDB" id="37575at2"/>
<dbReference type="Pfam" id="PF00027">
    <property type="entry name" value="cNMP_binding"/>
    <property type="match status" value="1"/>
</dbReference>
<dbReference type="PANTHER" id="PTHR24567">
    <property type="entry name" value="CRP FAMILY TRANSCRIPTIONAL REGULATORY PROTEIN"/>
    <property type="match status" value="1"/>
</dbReference>
<dbReference type="InterPro" id="IPR050397">
    <property type="entry name" value="Env_Response_Regulators"/>
</dbReference>
<feature type="domain" description="Cyclic nucleotide-binding" evidence="1">
    <location>
        <begin position="24"/>
        <end position="135"/>
    </location>
</feature>
<evidence type="ECO:0000259" key="1">
    <source>
        <dbReference type="PROSITE" id="PS50042"/>
    </source>
</evidence>
<dbReference type="InterPro" id="IPR018490">
    <property type="entry name" value="cNMP-bd_dom_sf"/>
</dbReference>
<dbReference type="InterPro" id="IPR014710">
    <property type="entry name" value="RmlC-like_jellyroll"/>
</dbReference>
<dbReference type="SMART" id="SM00100">
    <property type="entry name" value="cNMP"/>
    <property type="match status" value="1"/>
</dbReference>
<keyword evidence="3" id="KW-1185">Reference proteome</keyword>
<organism evidence="2 3">
    <name type="scientific">Chitinimonas arctica</name>
    <dbReference type="NCBI Taxonomy" id="2594795"/>
    <lineage>
        <taxon>Bacteria</taxon>
        <taxon>Pseudomonadati</taxon>
        <taxon>Pseudomonadota</taxon>
        <taxon>Betaproteobacteria</taxon>
        <taxon>Neisseriales</taxon>
        <taxon>Chitinibacteraceae</taxon>
        <taxon>Chitinimonas</taxon>
    </lineage>
</organism>
<dbReference type="Proteomes" id="UP000317550">
    <property type="component" value="Chromosome"/>
</dbReference>
<dbReference type="SUPFAM" id="SSF51206">
    <property type="entry name" value="cAMP-binding domain-like"/>
    <property type="match status" value="1"/>
</dbReference>
<dbReference type="RefSeq" id="WP_144280258.1">
    <property type="nucleotide sequence ID" value="NZ_CP041730.1"/>
</dbReference>
<dbReference type="GO" id="GO:0003700">
    <property type="term" value="F:DNA-binding transcription factor activity"/>
    <property type="evidence" value="ECO:0007669"/>
    <property type="project" value="TreeGrafter"/>
</dbReference>
<accession>A0A516SL49</accession>
<sequence length="170" mass="18439">MAQPDQSLQALKLDSFDLLRTPTLFAELEASEAVKELDGAEVRHLAGLLKAYEVPAGTTIFSEGDAAAYMGMVLDGRLTVSKRNDEASGKPLYSMTAGKVFGEMAILDGEPRSASVTAAATSHIAVLSRDAFDTLCRERPMIALKILRRLGRLLSQRLRRTSGLLVDYLP</sequence>
<dbReference type="EMBL" id="CP041730">
    <property type="protein sequence ID" value="QDQ28875.1"/>
    <property type="molecule type" value="Genomic_DNA"/>
</dbReference>
<protein>
    <submittedName>
        <fullName evidence="2">Cyclic nucleotide-binding domain-containing protein</fullName>
    </submittedName>
</protein>
<dbReference type="PANTHER" id="PTHR24567:SF74">
    <property type="entry name" value="HTH-TYPE TRANSCRIPTIONAL REGULATOR ARCR"/>
    <property type="match status" value="1"/>
</dbReference>
<name>A0A516SL49_9NEIS</name>
<evidence type="ECO:0000313" key="2">
    <source>
        <dbReference type="EMBL" id="QDQ28875.1"/>
    </source>
</evidence>
<reference evidence="3" key="1">
    <citation type="submission" date="2019-07" db="EMBL/GenBank/DDBJ databases">
        <title>Chitinimonas sp. nov., isolated from Ny-Alesund, arctica soil.</title>
        <authorList>
            <person name="Xu Q."/>
            <person name="Peng F."/>
        </authorList>
    </citation>
    <scope>NUCLEOTIDE SEQUENCE [LARGE SCALE GENOMIC DNA]</scope>
    <source>
        <strain evidence="3">R3-44</strain>
    </source>
</reference>
<dbReference type="GO" id="GO:0005829">
    <property type="term" value="C:cytosol"/>
    <property type="evidence" value="ECO:0007669"/>
    <property type="project" value="TreeGrafter"/>
</dbReference>